<evidence type="ECO:0000256" key="3">
    <source>
        <dbReference type="ARBA" id="ARBA00022643"/>
    </source>
</evidence>
<dbReference type="Pfam" id="PF00881">
    <property type="entry name" value="Nitroreductase"/>
    <property type="match status" value="1"/>
</dbReference>
<evidence type="ECO:0000256" key="2">
    <source>
        <dbReference type="ARBA" id="ARBA00022630"/>
    </source>
</evidence>
<dbReference type="PIRSF" id="PIRSF005426">
    <property type="entry name" value="Frp"/>
    <property type="match status" value="1"/>
</dbReference>
<keyword evidence="5" id="KW-0521">NADP</keyword>
<dbReference type="CDD" id="cd02146">
    <property type="entry name" value="NfsA-like"/>
    <property type="match status" value="1"/>
</dbReference>
<dbReference type="InterPro" id="IPR029479">
    <property type="entry name" value="Nitroreductase"/>
</dbReference>
<dbReference type="EMBL" id="BMFK01000004">
    <property type="protein sequence ID" value="GGE81421.1"/>
    <property type="molecule type" value="Genomic_DNA"/>
</dbReference>
<keyword evidence="8" id="KW-1185">Reference proteome</keyword>
<organism evidence="7 8">
    <name type="scientific">Priestia taiwanensis</name>
    <dbReference type="NCBI Taxonomy" id="1347902"/>
    <lineage>
        <taxon>Bacteria</taxon>
        <taxon>Bacillati</taxon>
        <taxon>Bacillota</taxon>
        <taxon>Bacilli</taxon>
        <taxon>Bacillales</taxon>
        <taxon>Bacillaceae</taxon>
        <taxon>Priestia</taxon>
    </lineage>
</organism>
<feature type="domain" description="Nitroreductase" evidence="6">
    <location>
        <begin position="10"/>
        <end position="161"/>
    </location>
</feature>
<dbReference type="PANTHER" id="PTHR43425">
    <property type="entry name" value="OXYGEN-INSENSITIVE NADPH NITROREDUCTASE"/>
    <property type="match status" value="1"/>
</dbReference>
<dbReference type="GO" id="GO:0016491">
    <property type="term" value="F:oxidoreductase activity"/>
    <property type="evidence" value="ECO:0007669"/>
    <property type="project" value="UniProtKB-UniRule"/>
</dbReference>
<evidence type="ECO:0000259" key="6">
    <source>
        <dbReference type="Pfam" id="PF00881"/>
    </source>
</evidence>
<evidence type="ECO:0000256" key="1">
    <source>
        <dbReference type="ARBA" id="ARBA00008366"/>
    </source>
</evidence>
<dbReference type="InterPro" id="IPR000415">
    <property type="entry name" value="Nitroreductase-like"/>
</dbReference>
<keyword evidence="4 5" id="KW-0560">Oxidoreductase</keyword>
<keyword evidence="2 5" id="KW-0285">Flavoprotein</keyword>
<accession>A0A917AWN1</accession>
<comment type="similarity">
    <text evidence="1 5">Belongs to the flavin oxidoreductase frp family.</text>
</comment>
<keyword evidence="3 5" id="KW-0288">FMN</keyword>
<evidence type="ECO:0000256" key="4">
    <source>
        <dbReference type="ARBA" id="ARBA00023002"/>
    </source>
</evidence>
<gene>
    <name evidence="7" type="ORF">GCM10007140_33780</name>
</gene>
<protein>
    <submittedName>
        <fullName evidence="7">NADPH-dependent oxidoreductase</fullName>
    </submittedName>
</protein>
<dbReference type="Gene3D" id="3.40.109.10">
    <property type="entry name" value="NADH Oxidase"/>
    <property type="match status" value="1"/>
</dbReference>
<name>A0A917AWN1_9BACI</name>
<evidence type="ECO:0000313" key="7">
    <source>
        <dbReference type="EMBL" id="GGE81421.1"/>
    </source>
</evidence>
<reference evidence="7" key="1">
    <citation type="journal article" date="2014" name="Int. J. Syst. Evol. Microbiol.">
        <title>Complete genome sequence of Corynebacterium casei LMG S-19264T (=DSM 44701T), isolated from a smear-ripened cheese.</title>
        <authorList>
            <consortium name="US DOE Joint Genome Institute (JGI-PGF)"/>
            <person name="Walter F."/>
            <person name="Albersmeier A."/>
            <person name="Kalinowski J."/>
            <person name="Ruckert C."/>
        </authorList>
    </citation>
    <scope>NUCLEOTIDE SEQUENCE</scope>
    <source>
        <strain evidence="7">CGMCC 1.12698</strain>
    </source>
</reference>
<evidence type="ECO:0000256" key="5">
    <source>
        <dbReference type="PIRNR" id="PIRNR005426"/>
    </source>
</evidence>
<dbReference type="InterPro" id="IPR016446">
    <property type="entry name" value="Flavin_OxRdtase_Frp"/>
</dbReference>
<dbReference type="Proteomes" id="UP000605259">
    <property type="component" value="Unassembled WGS sequence"/>
</dbReference>
<dbReference type="PANTHER" id="PTHR43425:SF3">
    <property type="entry name" value="NADPH-DEPENDENT OXIDOREDUCTASE"/>
    <property type="match status" value="1"/>
</dbReference>
<dbReference type="SUPFAM" id="SSF55469">
    <property type="entry name" value="FMN-dependent nitroreductase-like"/>
    <property type="match status" value="1"/>
</dbReference>
<evidence type="ECO:0000313" key="8">
    <source>
        <dbReference type="Proteomes" id="UP000605259"/>
    </source>
</evidence>
<proteinExistence type="inferred from homology"/>
<comment type="caution">
    <text evidence="7">The sequence shown here is derived from an EMBL/GenBank/DDBJ whole genome shotgun (WGS) entry which is preliminary data.</text>
</comment>
<reference evidence="7" key="2">
    <citation type="submission" date="2020-09" db="EMBL/GenBank/DDBJ databases">
        <authorList>
            <person name="Sun Q."/>
            <person name="Zhou Y."/>
        </authorList>
    </citation>
    <scope>NUCLEOTIDE SEQUENCE</scope>
    <source>
        <strain evidence="7">CGMCC 1.12698</strain>
    </source>
</reference>
<dbReference type="NCBIfam" id="NF008033">
    <property type="entry name" value="PRK10765.1"/>
    <property type="match status" value="1"/>
</dbReference>
<sequence length="245" mass="27666">MNETINLMMNHASVRKYKEEMIPKETVEKIVYAAQHAASSNFVQAYSIIHVTDQALKEKLAELSGNKHVSTCGAFLLCCADFKRLAHAATMHDKELVADTMESLLVTTIDVTLLSQNIALAAESLGYGICYIGGVRNNPQQISQLVNLPDRVVPLFGMTIGVPDEEQLVKPRLPVSAVLHENTYDGEQYTQTLPAYDETMREYYKTRLTNQKDMTWTGSMADFLSVERRMYLQEVLEERGLLRKQ</sequence>
<dbReference type="RefSeq" id="WP_188389661.1">
    <property type="nucleotide sequence ID" value="NZ_BMFK01000004.1"/>
</dbReference>
<dbReference type="AlphaFoldDB" id="A0A917AWN1"/>